<sequence length="299" mass="33915">MATTATDLLPTPSVTPPLQAEAQMLPAQINTATRKQHTELNRLIIERLPLALPPRATNPKAYALGIAAFAQIFLAFEQAFDDLQHESHEALTPDEPHQRELKAWISDLRPAGLKRSPRLKRDLQYLPELDRANFSQFDDETQERIRSLAAAKPHTLVAYTWVMYMAIFSGGRWIREQLASAKPEFWTAHTNAGPAMAEKTPLGMPGFSFLSFDGEEDGEDLKTEYKRRLAEGDDLLNVQERQDIVEASQELFEICISIVKKLDLEIRRQEIASRLMSAGLVVFVVICAWVWYRLRGWAS</sequence>
<keyword evidence="3" id="KW-0408">Iron</keyword>
<keyword evidence="1" id="KW-0349">Heme</keyword>
<dbReference type="GO" id="GO:0004392">
    <property type="term" value="F:heme oxygenase (decyclizing) activity"/>
    <property type="evidence" value="ECO:0007669"/>
    <property type="project" value="InterPro"/>
</dbReference>
<name>A0AB34L1M1_9PEZI</name>
<evidence type="ECO:0000256" key="3">
    <source>
        <dbReference type="ARBA" id="ARBA00023004"/>
    </source>
</evidence>
<comment type="caution">
    <text evidence="5">The sequence shown here is derived from an EMBL/GenBank/DDBJ whole genome shotgun (WGS) entry which is preliminary data.</text>
</comment>
<evidence type="ECO:0000313" key="6">
    <source>
        <dbReference type="Proteomes" id="UP000803884"/>
    </source>
</evidence>
<evidence type="ECO:0000256" key="4">
    <source>
        <dbReference type="SAM" id="Phobius"/>
    </source>
</evidence>
<dbReference type="EMBL" id="JAAQHG020000003">
    <property type="protein sequence ID" value="KAL1590066.1"/>
    <property type="molecule type" value="Genomic_DNA"/>
</dbReference>
<keyword evidence="4" id="KW-0472">Membrane</keyword>
<accession>A0AB34L1M1</accession>
<dbReference type="CDD" id="cd19165">
    <property type="entry name" value="HemeO"/>
    <property type="match status" value="1"/>
</dbReference>
<feature type="transmembrane region" description="Helical" evidence="4">
    <location>
        <begin position="271"/>
        <end position="292"/>
    </location>
</feature>
<dbReference type="InterPro" id="IPR002051">
    <property type="entry name" value="Haem_Oase"/>
</dbReference>
<evidence type="ECO:0000256" key="2">
    <source>
        <dbReference type="ARBA" id="ARBA00022723"/>
    </source>
</evidence>
<keyword evidence="2" id="KW-0479">Metal-binding</keyword>
<keyword evidence="6" id="KW-1185">Reference proteome</keyword>
<dbReference type="PANTHER" id="PTHR10720">
    <property type="entry name" value="HEME OXYGENASE"/>
    <property type="match status" value="1"/>
</dbReference>
<dbReference type="InterPro" id="IPR016053">
    <property type="entry name" value="Haem_Oase-like"/>
</dbReference>
<reference evidence="5 6" key="1">
    <citation type="journal article" date="2020" name="Microbiol. Resour. Announc.">
        <title>Draft Genome Sequence of a Cladosporium Species Isolated from the Mesophotic Ascidian Didemnum maculosum.</title>
        <authorList>
            <person name="Gioti A."/>
            <person name="Siaperas R."/>
            <person name="Nikolaivits E."/>
            <person name="Le Goff G."/>
            <person name="Ouazzani J."/>
            <person name="Kotoulas G."/>
            <person name="Topakas E."/>
        </authorList>
    </citation>
    <scope>NUCLEOTIDE SEQUENCE [LARGE SCALE GENOMIC DNA]</scope>
    <source>
        <strain evidence="5 6">TM138-S3</strain>
    </source>
</reference>
<protein>
    <recommendedName>
        <fullName evidence="7">Heme oxygenase-like protein</fullName>
    </recommendedName>
</protein>
<proteinExistence type="predicted"/>
<dbReference type="GO" id="GO:0006788">
    <property type="term" value="P:heme oxidation"/>
    <property type="evidence" value="ECO:0007669"/>
    <property type="project" value="InterPro"/>
</dbReference>
<dbReference type="Proteomes" id="UP000803884">
    <property type="component" value="Unassembled WGS sequence"/>
</dbReference>
<organism evidence="5 6">
    <name type="scientific">Cladosporium halotolerans</name>
    <dbReference type="NCBI Taxonomy" id="1052096"/>
    <lineage>
        <taxon>Eukaryota</taxon>
        <taxon>Fungi</taxon>
        <taxon>Dikarya</taxon>
        <taxon>Ascomycota</taxon>
        <taxon>Pezizomycotina</taxon>
        <taxon>Dothideomycetes</taxon>
        <taxon>Dothideomycetidae</taxon>
        <taxon>Cladosporiales</taxon>
        <taxon>Cladosporiaceae</taxon>
        <taxon>Cladosporium</taxon>
    </lineage>
</organism>
<dbReference type="AlphaFoldDB" id="A0AB34L1M1"/>
<evidence type="ECO:0008006" key="7">
    <source>
        <dbReference type="Google" id="ProtNLM"/>
    </source>
</evidence>
<dbReference type="RefSeq" id="XP_069233171.1">
    <property type="nucleotide sequence ID" value="XM_069369642.1"/>
</dbReference>
<evidence type="ECO:0000313" key="5">
    <source>
        <dbReference type="EMBL" id="KAL1590066.1"/>
    </source>
</evidence>
<dbReference type="Gene3D" id="1.20.910.10">
    <property type="entry name" value="Heme oxygenase-like"/>
    <property type="match status" value="1"/>
</dbReference>
<keyword evidence="4" id="KW-1133">Transmembrane helix</keyword>
<dbReference type="GeneID" id="96002480"/>
<dbReference type="InterPro" id="IPR016084">
    <property type="entry name" value="Haem_Oase-like_multi-hlx"/>
</dbReference>
<dbReference type="PANTHER" id="PTHR10720:SF0">
    <property type="entry name" value="HEME OXYGENASE"/>
    <property type="match status" value="1"/>
</dbReference>
<dbReference type="SUPFAM" id="SSF48613">
    <property type="entry name" value="Heme oxygenase-like"/>
    <property type="match status" value="1"/>
</dbReference>
<gene>
    <name evidence="5" type="ORF">WHR41_01036</name>
</gene>
<dbReference type="Pfam" id="PF01126">
    <property type="entry name" value="Heme_oxygenase"/>
    <property type="match status" value="1"/>
</dbReference>
<dbReference type="GO" id="GO:0046872">
    <property type="term" value="F:metal ion binding"/>
    <property type="evidence" value="ECO:0007669"/>
    <property type="project" value="UniProtKB-KW"/>
</dbReference>
<keyword evidence="4" id="KW-0812">Transmembrane</keyword>
<evidence type="ECO:0000256" key="1">
    <source>
        <dbReference type="ARBA" id="ARBA00022617"/>
    </source>
</evidence>